<dbReference type="PANTHER" id="PTHR30566">
    <property type="entry name" value="YNAI-RELATED MECHANOSENSITIVE ION CHANNEL"/>
    <property type="match status" value="1"/>
</dbReference>
<sequence>MKLRRWLPGLLFVALVLAAVAGLVQTRDLPPPAADATPAAQPAQPARPGAAPPARRWRRVDTGPLLTAHRLAALAVTPEEQELAHQAESLADHAVDLAFADAFRQAADEKPEQTPALKALAEAKQKAQAAVAAGAARIQRLTEQAARGDADGRLADLVEVAKAQQELDQDELDLASEALERAGGDPQAQIKRLKAIHDAAQKEVHPAAAPPAAGAAAAGAAPSSESLVGRWRAWSALRAKRGQLAEAERDARDRVQRQTKRRAIIAQQLQEAEQARAAAKRAAASFAQRAAAAGGASSEEAQAAIQSLKQLADGERRLTTIGRRIQDQEALAQVYASWGALGDGYARKALHRLLEGLLAIALVLLATFLALRLVDRFYEGVAREQARVGTLRTVVKFAVQVVGALVILFVVIGVPGQVTTILGLAGAGLTVAMKDFIVAFFGWFVLMRKNGIRVGDWVEIKGVGGEVVEIGLFHTVLLETGAWVDAGHPTGRRVSFVNSFAIEGHYFNFSSSGQWMWDELRVLVPLGQDPYPVLDGVQKLVERETAANAKLAEQEWRTASGYRVKTFSAVPGFTMVPTASGIEINVRYVTRAPERHEARRRLYREVVALLHGKPGRGADAA</sequence>
<evidence type="ECO:0000256" key="1">
    <source>
        <dbReference type="ARBA" id="ARBA00004370"/>
    </source>
</evidence>
<evidence type="ECO:0000256" key="6">
    <source>
        <dbReference type="SAM" id="MobiDB-lite"/>
    </source>
</evidence>
<dbReference type="Gene3D" id="2.30.30.60">
    <property type="match status" value="1"/>
</dbReference>
<evidence type="ECO:0000256" key="2">
    <source>
        <dbReference type="ARBA" id="ARBA00022692"/>
    </source>
</evidence>
<dbReference type="GO" id="GO:0008381">
    <property type="term" value="F:mechanosensitive monoatomic ion channel activity"/>
    <property type="evidence" value="ECO:0007669"/>
    <property type="project" value="UniProtKB-ARBA"/>
</dbReference>
<evidence type="ECO:0000313" key="10">
    <source>
        <dbReference type="Proteomes" id="UP000503640"/>
    </source>
</evidence>
<keyword evidence="3 7" id="KW-1133">Transmembrane helix</keyword>
<dbReference type="InterPro" id="IPR010920">
    <property type="entry name" value="LSM_dom_sf"/>
</dbReference>
<proteinExistence type="predicted"/>
<protein>
    <recommendedName>
        <fullName evidence="8">Mechanosensitive ion channel MscS domain-containing protein</fullName>
    </recommendedName>
</protein>
<feature type="coiled-coil region" evidence="5">
    <location>
        <begin position="255"/>
        <end position="289"/>
    </location>
</feature>
<feature type="region of interest" description="Disordered" evidence="6">
    <location>
        <begin position="32"/>
        <end position="57"/>
    </location>
</feature>
<evidence type="ECO:0000313" key="9">
    <source>
        <dbReference type="EMBL" id="GEJ56528.1"/>
    </source>
</evidence>
<dbReference type="GO" id="GO:0016020">
    <property type="term" value="C:membrane"/>
    <property type="evidence" value="ECO:0007669"/>
    <property type="project" value="UniProtKB-SubCell"/>
</dbReference>
<feature type="transmembrane region" description="Helical" evidence="7">
    <location>
        <begin position="394"/>
        <end position="415"/>
    </location>
</feature>
<gene>
    <name evidence="9" type="ORF">AMYX_12690</name>
</gene>
<evidence type="ECO:0000256" key="5">
    <source>
        <dbReference type="SAM" id="Coils"/>
    </source>
</evidence>
<feature type="domain" description="Mechanosensitive ion channel MscS" evidence="8">
    <location>
        <begin position="439"/>
        <end position="477"/>
    </location>
</feature>
<feature type="transmembrane region" description="Helical" evidence="7">
    <location>
        <begin position="421"/>
        <end position="446"/>
    </location>
</feature>
<feature type="transmembrane region" description="Helical" evidence="7">
    <location>
        <begin position="356"/>
        <end position="374"/>
    </location>
</feature>
<keyword evidence="5" id="KW-0175">Coiled coil</keyword>
<evidence type="ECO:0000259" key="8">
    <source>
        <dbReference type="Pfam" id="PF00924"/>
    </source>
</evidence>
<dbReference type="Pfam" id="PF00924">
    <property type="entry name" value="MS_channel_2nd"/>
    <property type="match status" value="1"/>
</dbReference>
<dbReference type="InterPro" id="IPR023408">
    <property type="entry name" value="MscS_beta-dom_sf"/>
</dbReference>
<keyword evidence="2 7" id="KW-0812">Transmembrane</keyword>
<dbReference type="EMBL" id="BJTG01000003">
    <property type="protein sequence ID" value="GEJ56528.1"/>
    <property type="molecule type" value="Genomic_DNA"/>
</dbReference>
<comment type="subcellular location">
    <subcellularLocation>
        <location evidence="1">Membrane</location>
    </subcellularLocation>
</comment>
<dbReference type="Proteomes" id="UP000503640">
    <property type="component" value="Unassembled WGS sequence"/>
</dbReference>
<reference evidence="10" key="1">
    <citation type="journal article" date="2020" name="Appl. Environ. Microbiol.">
        <title>Diazotrophic Anaeromyxobacter Isolates from Soils.</title>
        <authorList>
            <person name="Masuda Y."/>
            <person name="Yamanaka H."/>
            <person name="Xu Z.X."/>
            <person name="Shiratori Y."/>
            <person name="Aono T."/>
            <person name="Amachi S."/>
            <person name="Senoo K."/>
            <person name="Itoh H."/>
        </authorList>
    </citation>
    <scope>NUCLEOTIDE SEQUENCE [LARGE SCALE GENOMIC DNA]</scope>
    <source>
        <strain evidence="10">R267</strain>
    </source>
</reference>
<feature type="compositionally biased region" description="Low complexity" evidence="6">
    <location>
        <begin position="34"/>
        <end position="54"/>
    </location>
</feature>
<evidence type="ECO:0000256" key="4">
    <source>
        <dbReference type="ARBA" id="ARBA00023136"/>
    </source>
</evidence>
<dbReference type="SUPFAM" id="SSF50182">
    <property type="entry name" value="Sm-like ribonucleoproteins"/>
    <property type="match status" value="1"/>
</dbReference>
<organism evidence="9 10">
    <name type="scientific">Anaeromyxobacter diazotrophicus</name>
    <dbReference type="NCBI Taxonomy" id="2590199"/>
    <lineage>
        <taxon>Bacteria</taxon>
        <taxon>Pseudomonadati</taxon>
        <taxon>Myxococcota</taxon>
        <taxon>Myxococcia</taxon>
        <taxon>Myxococcales</taxon>
        <taxon>Cystobacterineae</taxon>
        <taxon>Anaeromyxobacteraceae</taxon>
        <taxon>Anaeromyxobacter</taxon>
    </lineage>
</organism>
<dbReference type="InterPro" id="IPR006685">
    <property type="entry name" value="MscS_channel_2nd"/>
</dbReference>
<name>A0A7I9VK18_9BACT</name>
<dbReference type="PANTHER" id="PTHR30566:SF5">
    <property type="entry name" value="MECHANOSENSITIVE ION CHANNEL PROTEIN 1, MITOCHONDRIAL-RELATED"/>
    <property type="match status" value="1"/>
</dbReference>
<evidence type="ECO:0000256" key="7">
    <source>
        <dbReference type="SAM" id="Phobius"/>
    </source>
</evidence>
<dbReference type="AlphaFoldDB" id="A0A7I9VK18"/>
<accession>A0A7I9VK18</accession>
<evidence type="ECO:0000256" key="3">
    <source>
        <dbReference type="ARBA" id="ARBA00022989"/>
    </source>
</evidence>
<keyword evidence="4 7" id="KW-0472">Membrane</keyword>
<comment type="caution">
    <text evidence="9">The sequence shown here is derived from an EMBL/GenBank/DDBJ whole genome shotgun (WGS) entry which is preliminary data.</text>
</comment>
<keyword evidence="10" id="KW-1185">Reference proteome</keyword>
<dbReference type="RefSeq" id="WP_176064042.1">
    <property type="nucleotide sequence ID" value="NZ_BJTG01000003.1"/>
</dbReference>